<dbReference type="InterPro" id="IPR000644">
    <property type="entry name" value="CBS_dom"/>
</dbReference>
<evidence type="ECO:0000256" key="5">
    <source>
        <dbReference type="ARBA" id="ARBA00022737"/>
    </source>
</evidence>
<dbReference type="EMBL" id="CP043641">
    <property type="protein sequence ID" value="QNE35033.1"/>
    <property type="molecule type" value="Genomic_DNA"/>
</dbReference>
<dbReference type="KEGG" id="lse:F1C12_07740"/>
<evidence type="ECO:0000256" key="11">
    <source>
        <dbReference type="SAM" id="Phobius"/>
    </source>
</evidence>
<dbReference type="Gene3D" id="3.30.465.10">
    <property type="match status" value="1"/>
</dbReference>
<dbReference type="Pfam" id="PF01595">
    <property type="entry name" value="CNNM"/>
    <property type="match status" value="1"/>
</dbReference>
<evidence type="ECO:0000256" key="9">
    <source>
        <dbReference type="PROSITE-ProRule" id="PRU00703"/>
    </source>
</evidence>
<comment type="similarity">
    <text evidence="2">Belongs to the UPF0053 family.</text>
</comment>
<dbReference type="Gene3D" id="3.10.580.10">
    <property type="entry name" value="CBS-domain"/>
    <property type="match status" value="1"/>
</dbReference>
<dbReference type="InterPro" id="IPR046342">
    <property type="entry name" value="CBS_dom_sf"/>
</dbReference>
<evidence type="ECO:0000256" key="8">
    <source>
        <dbReference type="ARBA" id="ARBA00023136"/>
    </source>
</evidence>
<feature type="domain" description="CBS" evidence="12">
    <location>
        <begin position="225"/>
        <end position="284"/>
    </location>
</feature>
<dbReference type="GO" id="GO:0050660">
    <property type="term" value="F:flavin adenine dinucleotide binding"/>
    <property type="evidence" value="ECO:0007669"/>
    <property type="project" value="InterPro"/>
</dbReference>
<dbReference type="InterPro" id="IPR002550">
    <property type="entry name" value="CNNM"/>
</dbReference>
<dbReference type="SUPFAM" id="SSF54631">
    <property type="entry name" value="CBS-domain pair"/>
    <property type="match status" value="1"/>
</dbReference>
<evidence type="ECO:0000313" key="15">
    <source>
        <dbReference type="Proteomes" id="UP000515511"/>
    </source>
</evidence>
<evidence type="ECO:0000256" key="10">
    <source>
        <dbReference type="PROSITE-ProRule" id="PRU01193"/>
    </source>
</evidence>
<gene>
    <name evidence="14" type="ORF">F1C12_07740</name>
</gene>
<feature type="transmembrane region" description="Helical" evidence="11">
    <location>
        <begin position="12"/>
        <end position="34"/>
    </location>
</feature>
<keyword evidence="6 10" id="KW-1133">Transmembrane helix</keyword>
<dbReference type="InterPro" id="IPR044751">
    <property type="entry name" value="Ion_transp-like_CBS"/>
</dbReference>
<evidence type="ECO:0000256" key="2">
    <source>
        <dbReference type="ARBA" id="ARBA00006337"/>
    </source>
</evidence>
<evidence type="ECO:0000256" key="7">
    <source>
        <dbReference type="ARBA" id="ARBA00023122"/>
    </source>
</evidence>
<dbReference type="GO" id="GO:0005886">
    <property type="term" value="C:plasma membrane"/>
    <property type="evidence" value="ECO:0007669"/>
    <property type="project" value="UniProtKB-SubCell"/>
</dbReference>
<keyword evidence="3" id="KW-1003">Cell membrane</keyword>
<feature type="domain" description="CNNM transmembrane" evidence="13">
    <location>
        <begin position="3"/>
        <end position="206"/>
    </location>
</feature>
<keyword evidence="7 9" id="KW-0129">CBS domain</keyword>
<comment type="subcellular location">
    <subcellularLocation>
        <location evidence="1">Cell membrane</location>
        <topology evidence="1">Multi-pass membrane protein</topology>
    </subcellularLocation>
</comment>
<organism evidence="14 15">
    <name type="scientific">Leifsonia shinshuensis</name>
    <dbReference type="NCBI Taxonomy" id="150026"/>
    <lineage>
        <taxon>Bacteria</taxon>
        <taxon>Bacillati</taxon>
        <taxon>Actinomycetota</taxon>
        <taxon>Actinomycetes</taxon>
        <taxon>Micrococcales</taxon>
        <taxon>Microbacteriaceae</taxon>
        <taxon>Leifsonia</taxon>
    </lineage>
</organism>
<dbReference type="PROSITE" id="PS51846">
    <property type="entry name" value="CNNM"/>
    <property type="match status" value="1"/>
</dbReference>
<feature type="transmembrane region" description="Helical" evidence="11">
    <location>
        <begin position="55"/>
        <end position="77"/>
    </location>
</feature>
<dbReference type="InterPro" id="IPR016169">
    <property type="entry name" value="FAD-bd_PCMH_sub2"/>
</dbReference>
<evidence type="ECO:0000256" key="6">
    <source>
        <dbReference type="ARBA" id="ARBA00022989"/>
    </source>
</evidence>
<evidence type="ECO:0000256" key="1">
    <source>
        <dbReference type="ARBA" id="ARBA00004651"/>
    </source>
</evidence>
<evidence type="ECO:0000259" key="13">
    <source>
        <dbReference type="PROSITE" id="PS51846"/>
    </source>
</evidence>
<evidence type="ECO:0000256" key="3">
    <source>
        <dbReference type="ARBA" id="ARBA00022475"/>
    </source>
</evidence>
<feature type="domain" description="CBS" evidence="12">
    <location>
        <begin position="290"/>
        <end position="347"/>
    </location>
</feature>
<keyword evidence="4 10" id="KW-0812">Transmembrane</keyword>
<dbReference type="FunFam" id="3.10.580.10:FF:000002">
    <property type="entry name" value="Magnesium/cobalt efflux protein CorC"/>
    <property type="match status" value="1"/>
</dbReference>
<dbReference type="Pfam" id="PF03471">
    <property type="entry name" value="CorC_HlyC"/>
    <property type="match status" value="1"/>
</dbReference>
<dbReference type="Proteomes" id="UP000515511">
    <property type="component" value="Chromosome"/>
</dbReference>
<dbReference type="SUPFAM" id="SSF56176">
    <property type="entry name" value="FAD-binding/transporter-associated domain-like"/>
    <property type="match status" value="1"/>
</dbReference>
<dbReference type="Pfam" id="PF00571">
    <property type="entry name" value="CBS"/>
    <property type="match status" value="2"/>
</dbReference>
<protein>
    <submittedName>
        <fullName evidence="14">HlyC/CorC family transporter</fullName>
    </submittedName>
</protein>
<dbReference type="InterPro" id="IPR005170">
    <property type="entry name" value="Transptr-assoc_dom"/>
</dbReference>
<dbReference type="PROSITE" id="PS51371">
    <property type="entry name" value="CBS"/>
    <property type="match status" value="2"/>
</dbReference>
<proteinExistence type="inferred from homology"/>
<dbReference type="InterPro" id="IPR051676">
    <property type="entry name" value="UPF0053_domain"/>
</dbReference>
<dbReference type="SMART" id="SM01091">
    <property type="entry name" value="CorC_HlyC"/>
    <property type="match status" value="1"/>
</dbReference>
<dbReference type="AlphaFoldDB" id="A0A7G6Y968"/>
<accession>A0A7G6Y968</accession>
<keyword evidence="5" id="KW-0677">Repeat</keyword>
<dbReference type="PANTHER" id="PTHR43099">
    <property type="entry name" value="UPF0053 PROTEIN YRKA"/>
    <property type="match status" value="1"/>
</dbReference>
<reference evidence="15" key="1">
    <citation type="submission" date="2019-09" db="EMBL/GenBank/DDBJ databases">
        <title>Antimicrobial potential of Antarctic Bacteria.</title>
        <authorList>
            <person name="Benaud N."/>
            <person name="Edwards R.J."/>
            <person name="Ferrari B.C."/>
        </authorList>
    </citation>
    <scope>NUCLEOTIDE SEQUENCE [LARGE SCALE GENOMIC DNA]</scope>
    <source>
        <strain evidence="15">INR9</strain>
    </source>
</reference>
<feature type="transmembrane region" description="Helical" evidence="11">
    <location>
        <begin position="131"/>
        <end position="150"/>
    </location>
</feature>
<evidence type="ECO:0000313" key="14">
    <source>
        <dbReference type="EMBL" id="QNE35033.1"/>
    </source>
</evidence>
<dbReference type="CDD" id="cd04590">
    <property type="entry name" value="CBS_pair_CorC_HlyC_assoc"/>
    <property type="match status" value="1"/>
</dbReference>
<name>A0A7G6Y968_9MICO</name>
<evidence type="ECO:0000256" key="4">
    <source>
        <dbReference type="ARBA" id="ARBA00022692"/>
    </source>
</evidence>
<evidence type="ECO:0000259" key="12">
    <source>
        <dbReference type="PROSITE" id="PS51371"/>
    </source>
</evidence>
<feature type="transmembrane region" description="Helical" evidence="11">
    <location>
        <begin position="97"/>
        <end position="119"/>
    </location>
</feature>
<keyword evidence="8 10" id="KW-0472">Membrane</keyword>
<sequence length="443" mass="47372">MVAVLSEWIMLGIGLLLTVGTGLFVASEFALVNLDRGDLEARRARGESRLSMTIAALKITSTHLSSAQLGITLTTLLTGYTMEPAISSLLRDPLLAVGLPAGAVVVVASVVAITVATLLSMILGELVPKNFALALPIATAKLVIPFQTVFTTVFRPFVFLLNGTANGFLRMFGIEPKEELSAARTADELSSLVRRSASAGVLEADTATLLSRTLAFSSRTASDVMTPRPRVEAVKRTDPAQTVIGLARSTGYSRFPVMDEDVDDVVGFVHVKQAVAVPRQRRARVPVSALQTDALRVPETMTLDTLLGELRGRGYQMAVVVDEYGGTSGIATLEDLVEEIVGEVADEHDRTRAGVVRGRDSITFPGILRPDELLEQAGVTVPEEGPYETVAGFVMNELGRLPKVGDEVPIDGGTLRVERLEGRRVDRIRYTPDPELPATGGAA</sequence>
<dbReference type="PANTHER" id="PTHR43099:SF6">
    <property type="entry name" value="UPF0053 PROTEIN RV1842C"/>
    <property type="match status" value="1"/>
</dbReference>
<dbReference type="InterPro" id="IPR036318">
    <property type="entry name" value="FAD-bd_PCMH-like_sf"/>
</dbReference>